<feature type="domain" description="Leucine-binding protein" evidence="4">
    <location>
        <begin position="38"/>
        <end position="366"/>
    </location>
</feature>
<keyword evidence="2 3" id="KW-0732">Signal</keyword>
<evidence type="ECO:0000259" key="4">
    <source>
        <dbReference type="Pfam" id="PF13458"/>
    </source>
</evidence>
<proteinExistence type="inferred from homology"/>
<comment type="similarity">
    <text evidence="1">Belongs to the leucine-binding protein family.</text>
</comment>
<dbReference type="RefSeq" id="WP_344084269.1">
    <property type="nucleotide sequence ID" value="NZ_BAAALS010000021.1"/>
</dbReference>
<dbReference type="PROSITE" id="PS51257">
    <property type="entry name" value="PROKAR_LIPOPROTEIN"/>
    <property type="match status" value="1"/>
</dbReference>
<dbReference type="PANTHER" id="PTHR47151:SF2">
    <property type="entry name" value="AMINO ACID BINDING PROTEIN"/>
    <property type="match status" value="1"/>
</dbReference>
<organism evidence="5 6">
    <name type="scientific">Luedemannella helvata</name>
    <dbReference type="NCBI Taxonomy" id="349315"/>
    <lineage>
        <taxon>Bacteria</taxon>
        <taxon>Bacillati</taxon>
        <taxon>Actinomycetota</taxon>
        <taxon>Actinomycetes</taxon>
        <taxon>Micromonosporales</taxon>
        <taxon>Micromonosporaceae</taxon>
        <taxon>Luedemannella</taxon>
    </lineage>
</organism>
<evidence type="ECO:0000256" key="2">
    <source>
        <dbReference type="ARBA" id="ARBA00022729"/>
    </source>
</evidence>
<keyword evidence="6" id="KW-1185">Reference proteome</keyword>
<accession>A0ABN2KT98</accession>
<evidence type="ECO:0000256" key="1">
    <source>
        <dbReference type="ARBA" id="ARBA00010062"/>
    </source>
</evidence>
<protein>
    <recommendedName>
        <fullName evidence="4">Leucine-binding protein domain-containing protein</fullName>
    </recommendedName>
</protein>
<comment type="caution">
    <text evidence="5">The sequence shown here is derived from an EMBL/GenBank/DDBJ whole genome shotgun (WGS) entry which is preliminary data.</text>
</comment>
<feature type="signal peptide" evidence="3">
    <location>
        <begin position="1"/>
        <end position="22"/>
    </location>
</feature>
<evidence type="ECO:0000256" key="3">
    <source>
        <dbReference type="SAM" id="SignalP"/>
    </source>
</evidence>
<feature type="chain" id="PRO_5045788008" description="Leucine-binding protein domain-containing protein" evidence="3">
    <location>
        <begin position="23"/>
        <end position="420"/>
    </location>
</feature>
<gene>
    <name evidence="5" type="ORF">GCM10009681_40740</name>
</gene>
<evidence type="ECO:0000313" key="5">
    <source>
        <dbReference type="EMBL" id="GAA1765540.1"/>
    </source>
</evidence>
<dbReference type="PANTHER" id="PTHR47151">
    <property type="entry name" value="LEU/ILE/VAL-BINDING ABC TRANSPORTER SUBUNIT"/>
    <property type="match status" value="1"/>
</dbReference>
<dbReference type="EMBL" id="BAAALS010000021">
    <property type="protein sequence ID" value="GAA1765540.1"/>
    <property type="molecule type" value="Genomic_DNA"/>
</dbReference>
<evidence type="ECO:0000313" key="6">
    <source>
        <dbReference type="Proteomes" id="UP001500655"/>
    </source>
</evidence>
<dbReference type="CDD" id="cd06342">
    <property type="entry name" value="PBP1_ABC_LIVBP-like"/>
    <property type="match status" value="1"/>
</dbReference>
<dbReference type="Gene3D" id="3.40.50.2300">
    <property type="match status" value="2"/>
</dbReference>
<dbReference type="Pfam" id="PF13458">
    <property type="entry name" value="Peripla_BP_6"/>
    <property type="match status" value="1"/>
</dbReference>
<name>A0ABN2KT98_9ACTN</name>
<dbReference type="SUPFAM" id="SSF53822">
    <property type="entry name" value="Periplasmic binding protein-like I"/>
    <property type="match status" value="1"/>
</dbReference>
<dbReference type="InterPro" id="IPR028081">
    <property type="entry name" value="Leu-bd"/>
</dbReference>
<reference evidence="5 6" key="1">
    <citation type="journal article" date="2019" name="Int. J. Syst. Evol. Microbiol.">
        <title>The Global Catalogue of Microorganisms (GCM) 10K type strain sequencing project: providing services to taxonomists for standard genome sequencing and annotation.</title>
        <authorList>
            <consortium name="The Broad Institute Genomics Platform"/>
            <consortium name="The Broad Institute Genome Sequencing Center for Infectious Disease"/>
            <person name="Wu L."/>
            <person name="Ma J."/>
        </authorList>
    </citation>
    <scope>NUCLEOTIDE SEQUENCE [LARGE SCALE GENOMIC DNA]</scope>
    <source>
        <strain evidence="5 6">JCM 13249</strain>
    </source>
</reference>
<dbReference type="Proteomes" id="UP001500655">
    <property type="component" value="Unassembled WGS sequence"/>
</dbReference>
<sequence length="420" mass="43746">MNRRLKAVAALGAIALVAAGCASENETGGDSGGKTLIIGVDLPFQGASADTSEATYNAMQLYLDQIGGKAGNYTVKLQKYDDSTAAKGGWDDATCSKNATDHVNNADEVAVMGTYNSGCAKLQVGTLNQAPDGPLLMVSHANTNPGLTKAWEPGEPEKFFPSGTRSYARVITTDDYQGAAAAQFASKDLQVKKCFVLNDNQTYGQGVAKAFADEAAKQGIQVLANEAWDAKATNYTALMQKIKSAGADCVYLGGIYDNNGGQLVKDKVAVLGDNKGAVKLIGPDGFTGYEDFQKLPAGEGTYLTFAGLDASQLKSAGGKGSKLLADYAAKYGKEPASSYVLYGVQALQVILAAIEKSDGTRKGVNSQVFSGAGISISAADAVLGKDLKIDPATGDINVRDLSVLQMTSGAEKFVKPWPLP</sequence>
<dbReference type="InterPro" id="IPR028082">
    <property type="entry name" value="Peripla_BP_I"/>
</dbReference>